<name>A0ABN3GWX8_9ACTN</name>
<dbReference type="PANTHER" id="PTHR43289:SF6">
    <property type="entry name" value="SERINE_THREONINE-PROTEIN KINASE NEKL-3"/>
    <property type="match status" value="1"/>
</dbReference>
<gene>
    <name evidence="11" type="ORF">GCM10010170_060150</name>
</gene>
<evidence type="ECO:0000256" key="5">
    <source>
        <dbReference type="ARBA" id="ARBA00022777"/>
    </source>
</evidence>
<comment type="caution">
    <text evidence="11">The sequence shown here is derived from an EMBL/GenBank/DDBJ whole genome shotgun (WGS) entry which is preliminary data.</text>
</comment>
<keyword evidence="4 7" id="KW-0547">Nucleotide-binding</keyword>
<evidence type="ECO:0000256" key="6">
    <source>
        <dbReference type="ARBA" id="ARBA00022840"/>
    </source>
</evidence>
<dbReference type="PROSITE" id="PS00108">
    <property type="entry name" value="PROTEIN_KINASE_ST"/>
    <property type="match status" value="1"/>
</dbReference>
<evidence type="ECO:0000256" key="4">
    <source>
        <dbReference type="ARBA" id="ARBA00022741"/>
    </source>
</evidence>
<dbReference type="PROSITE" id="PS50011">
    <property type="entry name" value="PROTEIN_KINASE_DOM"/>
    <property type="match status" value="1"/>
</dbReference>
<evidence type="ECO:0000256" key="3">
    <source>
        <dbReference type="ARBA" id="ARBA00022679"/>
    </source>
</evidence>
<dbReference type="Pfam" id="PF00069">
    <property type="entry name" value="Pkinase"/>
    <property type="match status" value="1"/>
</dbReference>
<dbReference type="EMBL" id="BAAARV010000058">
    <property type="protein sequence ID" value="GAA2363344.1"/>
    <property type="molecule type" value="Genomic_DNA"/>
</dbReference>
<dbReference type="InterPro" id="IPR017441">
    <property type="entry name" value="Protein_kinase_ATP_BS"/>
</dbReference>
<evidence type="ECO:0000313" key="12">
    <source>
        <dbReference type="Proteomes" id="UP001501444"/>
    </source>
</evidence>
<dbReference type="Gene3D" id="2.60.40.290">
    <property type="match status" value="1"/>
</dbReference>
<protein>
    <recommendedName>
        <fullName evidence="1">non-specific serine/threonine protein kinase</fullName>
        <ecNumber evidence="1">2.7.11.1</ecNumber>
    </recommendedName>
</protein>
<accession>A0ABN3GWX8</accession>
<evidence type="ECO:0000259" key="9">
    <source>
        <dbReference type="PROSITE" id="PS50011"/>
    </source>
</evidence>
<dbReference type="EC" id="2.7.11.1" evidence="1"/>
<feature type="region of interest" description="Disordered" evidence="8">
    <location>
        <begin position="260"/>
        <end position="284"/>
    </location>
</feature>
<dbReference type="RefSeq" id="WP_344615922.1">
    <property type="nucleotide sequence ID" value="NZ_BAAARV010000058.1"/>
</dbReference>
<feature type="binding site" evidence="7">
    <location>
        <position position="33"/>
    </location>
    <ligand>
        <name>ATP</name>
        <dbReference type="ChEBI" id="CHEBI:30616"/>
    </ligand>
</feature>
<sequence>MDRYRLIEPLGTGGMSVVWRAFDEVLERSVAVKLLAPKLLTDPVSRRRIQAEARAAALLSHPHIAQVYDFGHGPDGAPYVVMELVTGQSLAQAGPLTPAEVVRVGAQLADALAAVHARGLVHRDVKPANVMLTEGGAKLVDFGISAVAGDDSDRAGQILGTPAYLAPERIRGLPTTAATDVYALALLLYKALAGHFPWPEGTTTTGVLEAHQRTRPAPMPPGLVPPGVTRAISLSLAKAPENRPSASDLARILAAAVPQMPSAPRRPEGPVTHALPRRPPHARRSRLTVGGVVAVAAVGGLTMCSPGNAAESPSLEPAAVTAEPSKAAAVDCAVEYSARDEPGGSFTADLRLTATGGEGGWSLTFQLPAGQAIGSIDGATWHQQGGKVLLGGSDLGGLTAGGRFTLVGAGAGSTGDSRSLPSGFALNGAACRSVLLASAAAPAQTQPPTAQPTGSSSAAPSKRSSGERKGKHDKAKKDGNEDD</sequence>
<dbReference type="InterPro" id="IPR008965">
    <property type="entry name" value="CBM2/CBM3_carb-bd_dom_sf"/>
</dbReference>
<feature type="region of interest" description="Disordered" evidence="8">
    <location>
        <begin position="440"/>
        <end position="483"/>
    </location>
</feature>
<keyword evidence="3" id="KW-0808">Transferase</keyword>
<dbReference type="SUPFAM" id="SSF49384">
    <property type="entry name" value="Carbohydrate-binding domain"/>
    <property type="match status" value="1"/>
</dbReference>
<dbReference type="Proteomes" id="UP001501444">
    <property type="component" value="Unassembled WGS sequence"/>
</dbReference>
<dbReference type="InterPro" id="IPR000719">
    <property type="entry name" value="Prot_kinase_dom"/>
</dbReference>
<feature type="compositionally biased region" description="Basic residues" evidence="8">
    <location>
        <begin position="275"/>
        <end position="284"/>
    </location>
</feature>
<feature type="domain" description="Protein kinase" evidence="9">
    <location>
        <begin position="4"/>
        <end position="260"/>
    </location>
</feature>
<evidence type="ECO:0000256" key="8">
    <source>
        <dbReference type="SAM" id="MobiDB-lite"/>
    </source>
</evidence>
<dbReference type="InterPro" id="IPR012291">
    <property type="entry name" value="CBM2_carb-bd_dom_sf"/>
</dbReference>
<dbReference type="CDD" id="cd14014">
    <property type="entry name" value="STKc_PknB_like"/>
    <property type="match status" value="1"/>
</dbReference>
<evidence type="ECO:0000256" key="7">
    <source>
        <dbReference type="PROSITE-ProRule" id="PRU10141"/>
    </source>
</evidence>
<feature type="domain" description="CBM2" evidence="10">
    <location>
        <begin position="325"/>
        <end position="434"/>
    </location>
</feature>
<dbReference type="Gene3D" id="1.10.510.10">
    <property type="entry name" value="Transferase(Phosphotransferase) domain 1"/>
    <property type="match status" value="1"/>
</dbReference>
<dbReference type="PROSITE" id="PS00107">
    <property type="entry name" value="PROTEIN_KINASE_ATP"/>
    <property type="match status" value="1"/>
</dbReference>
<organism evidence="11 12">
    <name type="scientific">Dactylosporangium salmoneum</name>
    <dbReference type="NCBI Taxonomy" id="53361"/>
    <lineage>
        <taxon>Bacteria</taxon>
        <taxon>Bacillati</taxon>
        <taxon>Actinomycetota</taxon>
        <taxon>Actinomycetes</taxon>
        <taxon>Micromonosporales</taxon>
        <taxon>Micromonosporaceae</taxon>
        <taxon>Dactylosporangium</taxon>
    </lineage>
</organism>
<dbReference type="GO" id="GO:0016301">
    <property type="term" value="F:kinase activity"/>
    <property type="evidence" value="ECO:0007669"/>
    <property type="project" value="UniProtKB-KW"/>
</dbReference>
<feature type="compositionally biased region" description="Low complexity" evidence="8">
    <location>
        <begin position="440"/>
        <end position="463"/>
    </location>
</feature>
<dbReference type="PANTHER" id="PTHR43289">
    <property type="entry name" value="MITOGEN-ACTIVATED PROTEIN KINASE KINASE KINASE 20-RELATED"/>
    <property type="match status" value="1"/>
</dbReference>
<dbReference type="InterPro" id="IPR008271">
    <property type="entry name" value="Ser/Thr_kinase_AS"/>
</dbReference>
<dbReference type="Gene3D" id="3.30.200.20">
    <property type="entry name" value="Phosphorylase Kinase, domain 1"/>
    <property type="match status" value="1"/>
</dbReference>
<keyword evidence="5 11" id="KW-0418">Kinase</keyword>
<evidence type="ECO:0000256" key="1">
    <source>
        <dbReference type="ARBA" id="ARBA00012513"/>
    </source>
</evidence>
<evidence type="ECO:0000313" key="11">
    <source>
        <dbReference type="EMBL" id="GAA2363344.1"/>
    </source>
</evidence>
<dbReference type="InterPro" id="IPR001919">
    <property type="entry name" value="CBD2"/>
</dbReference>
<keyword evidence="6 7" id="KW-0067">ATP-binding</keyword>
<dbReference type="InterPro" id="IPR011009">
    <property type="entry name" value="Kinase-like_dom_sf"/>
</dbReference>
<dbReference type="SMART" id="SM00220">
    <property type="entry name" value="S_TKc"/>
    <property type="match status" value="1"/>
</dbReference>
<dbReference type="Pfam" id="PF00553">
    <property type="entry name" value="CBM_2"/>
    <property type="match status" value="1"/>
</dbReference>
<evidence type="ECO:0000256" key="2">
    <source>
        <dbReference type="ARBA" id="ARBA00022527"/>
    </source>
</evidence>
<feature type="compositionally biased region" description="Basic and acidic residues" evidence="8">
    <location>
        <begin position="464"/>
        <end position="483"/>
    </location>
</feature>
<keyword evidence="2" id="KW-0723">Serine/threonine-protein kinase</keyword>
<reference evidence="11 12" key="1">
    <citation type="journal article" date="2019" name="Int. J. Syst. Evol. Microbiol.">
        <title>The Global Catalogue of Microorganisms (GCM) 10K type strain sequencing project: providing services to taxonomists for standard genome sequencing and annotation.</title>
        <authorList>
            <consortium name="The Broad Institute Genomics Platform"/>
            <consortium name="The Broad Institute Genome Sequencing Center for Infectious Disease"/>
            <person name="Wu L."/>
            <person name="Ma J."/>
        </authorList>
    </citation>
    <scope>NUCLEOTIDE SEQUENCE [LARGE SCALE GENOMIC DNA]</scope>
    <source>
        <strain evidence="11 12">JCM 3272</strain>
    </source>
</reference>
<dbReference type="PROSITE" id="PS51173">
    <property type="entry name" value="CBM2"/>
    <property type="match status" value="1"/>
</dbReference>
<evidence type="ECO:0000259" key="10">
    <source>
        <dbReference type="PROSITE" id="PS51173"/>
    </source>
</evidence>
<dbReference type="SMART" id="SM00637">
    <property type="entry name" value="CBD_II"/>
    <property type="match status" value="1"/>
</dbReference>
<proteinExistence type="predicted"/>
<keyword evidence="12" id="KW-1185">Reference proteome</keyword>
<dbReference type="SUPFAM" id="SSF56112">
    <property type="entry name" value="Protein kinase-like (PK-like)"/>
    <property type="match status" value="1"/>
</dbReference>